<evidence type="ECO:0000256" key="3">
    <source>
        <dbReference type="ARBA" id="ARBA00023004"/>
    </source>
</evidence>
<feature type="binding site" evidence="5">
    <location>
        <position position="222"/>
    </location>
    <ligand>
        <name>(2E)-4-hydroxy-3-methylbut-2-enyl diphosphate</name>
        <dbReference type="ChEBI" id="CHEBI:128753"/>
    </ligand>
</feature>
<feature type="binding site" evidence="5">
    <location>
        <position position="74"/>
    </location>
    <ligand>
        <name>dimethylallyl diphosphate</name>
        <dbReference type="ChEBI" id="CHEBI:57623"/>
    </ligand>
</feature>
<comment type="cofactor">
    <cofactor evidence="5">
        <name>[4Fe-4S] cluster</name>
        <dbReference type="ChEBI" id="CHEBI:49883"/>
    </cofactor>
    <text evidence="5">Binds 1 [4Fe-4S] cluster per subunit.</text>
</comment>
<feature type="binding site" evidence="5">
    <location>
        <position position="223"/>
    </location>
    <ligand>
        <name>isopentenyl diphosphate</name>
        <dbReference type="ChEBI" id="CHEBI:128769"/>
    </ligand>
</feature>
<keyword evidence="4 5" id="KW-0411">Iron-sulfur</keyword>
<comment type="pathway">
    <text evidence="5">Isoprenoid biosynthesis; isopentenyl diphosphate biosynthesis via DXP pathway; isopentenyl diphosphate from 1-deoxy-D-xylulose 5-phosphate: step 6/6.</text>
</comment>
<feature type="binding site" evidence="5">
    <location>
        <position position="223"/>
    </location>
    <ligand>
        <name>(2E)-4-hydroxy-3-methylbut-2-enyl diphosphate</name>
        <dbReference type="ChEBI" id="CHEBI:128753"/>
    </ligand>
</feature>
<accession>A0A1G2DAY3</accession>
<dbReference type="Gene3D" id="3.40.1010.20">
    <property type="entry name" value="4-hydroxy-3-methylbut-2-enyl diphosphate reductase, catalytic domain"/>
    <property type="match status" value="2"/>
</dbReference>
<dbReference type="AlphaFoldDB" id="A0A1G2DAY3"/>
<dbReference type="HAMAP" id="MF_00191">
    <property type="entry name" value="IspH"/>
    <property type="match status" value="1"/>
</dbReference>
<feature type="binding site" evidence="5">
    <location>
        <position position="266"/>
    </location>
    <ligand>
        <name>dimethylallyl diphosphate</name>
        <dbReference type="ChEBI" id="CHEBI:57623"/>
    </ligand>
</feature>
<dbReference type="NCBIfam" id="TIGR00216">
    <property type="entry name" value="ispH_lytB"/>
    <property type="match status" value="1"/>
</dbReference>
<keyword evidence="2 5" id="KW-0479">Metal-binding</keyword>
<dbReference type="GO" id="GO:0019288">
    <property type="term" value="P:isopentenyl diphosphate biosynthetic process, methylerythritol 4-phosphate pathway"/>
    <property type="evidence" value="ECO:0007669"/>
    <property type="project" value="UniProtKB-UniRule"/>
</dbReference>
<dbReference type="STRING" id="1798664.A3C93_05690"/>
<name>A0A1G2DAY3_9BACT</name>
<dbReference type="GO" id="GO:0016114">
    <property type="term" value="P:terpenoid biosynthetic process"/>
    <property type="evidence" value="ECO:0007669"/>
    <property type="project" value="UniProtKB-UniRule"/>
</dbReference>
<feature type="binding site" evidence="5">
    <location>
        <position position="124"/>
    </location>
    <ligand>
        <name>dimethylallyl diphosphate</name>
        <dbReference type="ChEBI" id="CHEBI:57623"/>
    </ligand>
</feature>
<keyword evidence="1 5" id="KW-0004">4Fe-4S</keyword>
<evidence type="ECO:0000313" key="7">
    <source>
        <dbReference type="Proteomes" id="UP000178636"/>
    </source>
</evidence>
<dbReference type="GO" id="GO:0051539">
    <property type="term" value="F:4 iron, 4 sulfur cluster binding"/>
    <property type="evidence" value="ECO:0007669"/>
    <property type="project" value="UniProtKB-UniRule"/>
</dbReference>
<feature type="binding site" evidence="5">
    <location>
        <position position="266"/>
    </location>
    <ligand>
        <name>(2E)-4-hydroxy-3-methylbut-2-enyl diphosphate</name>
        <dbReference type="ChEBI" id="CHEBI:128753"/>
    </ligand>
</feature>
<feature type="binding site" evidence="5">
    <location>
        <position position="224"/>
    </location>
    <ligand>
        <name>(2E)-4-hydroxy-3-methylbut-2-enyl diphosphate</name>
        <dbReference type="ChEBI" id="CHEBI:128753"/>
    </ligand>
</feature>
<feature type="binding site" evidence="5">
    <location>
        <position position="96"/>
    </location>
    <ligand>
        <name>[4Fe-4S] cluster</name>
        <dbReference type="ChEBI" id="CHEBI:49883"/>
    </ligand>
</feature>
<feature type="binding site" evidence="5">
    <location>
        <position position="124"/>
    </location>
    <ligand>
        <name>(2E)-4-hydroxy-3-methylbut-2-enyl diphosphate</name>
        <dbReference type="ChEBI" id="CHEBI:128753"/>
    </ligand>
</feature>
<evidence type="ECO:0000256" key="5">
    <source>
        <dbReference type="HAMAP-Rule" id="MF_00191"/>
    </source>
</evidence>
<comment type="caution">
    <text evidence="6">The sequence shown here is derived from an EMBL/GenBank/DDBJ whole genome shotgun (WGS) entry which is preliminary data.</text>
</comment>
<evidence type="ECO:0000313" key="6">
    <source>
        <dbReference type="EMBL" id="OGZ10776.1"/>
    </source>
</evidence>
<evidence type="ECO:0000256" key="1">
    <source>
        <dbReference type="ARBA" id="ARBA00022485"/>
    </source>
</evidence>
<feature type="active site" description="Proton donor" evidence="5">
    <location>
        <position position="126"/>
    </location>
</feature>
<dbReference type="PANTHER" id="PTHR30426">
    <property type="entry name" value="4-HYDROXY-3-METHYLBUT-2-ENYL DIPHOSPHATE REDUCTASE"/>
    <property type="match status" value="1"/>
</dbReference>
<feature type="binding site" evidence="5">
    <location>
        <position position="41"/>
    </location>
    <ligand>
        <name>dimethylallyl diphosphate</name>
        <dbReference type="ChEBI" id="CHEBI:57623"/>
    </ligand>
</feature>
<reference evidence="6 7" key="1">
    <citation type="journal article" date="2016" name="Nat. Commun.">
        <title>Thousands of microbial genomes shed light on interconnected biogeochemical processes in an aquifer system.</title>
        <authorList>
            <person name="Anantharaman K."/>
            <person name="Brown C.T."/>
            <person name="Hug L.A."/>
            <person name="Sharon I."/>
            <person name="Castelle C.J."/>
            <person name="Probst A.J."/>
            <person name="Thomas B.C."/>
            <person name="Singh A."/>
            <person name="Wilkins M.J."/>
            <person name="Karaoz U."/>
            <person name="Brodie E.L."/>
            <person name="Williams K.H."/>
            <person name="Hubbard S.S."/>
            <person name="Banfield J.F."/>
        </authorList>
    </citation>
    <scope>NUCLEOTIDE SEQUENCE [LARGE SCALE GENOMIC DNA]</scope>
</reference>
<comment type="function">
    <text evidence="5">Catalyzes the conversion of 1-hydroxy-2-methyl-2-(E)-butenyl 4-diphosphate (HMBPP) into a mixture of isopentenyl diphosphate (IPP) and dimethylallyl diphosphate (DMAPP). Acts in the terminal step of the DOXP/MEP pathway for isoprenoid precursor biosynthesis.</text>
</comment>
<dbReference type="GO" id="GO:0046872">
    <property type="term" value="F:metal ion binding"/>
    <property type="evidence" value="ECO:0007669"/>
    <property type="project" value="UniProtKB-KW"/>
</dbReference>
<feature type="binding site" evidence="5">
    <location>
        <position position="124"/>
    </location>
    <ligand>
        <name>isopentenyl diphosphate</name>
        <dbReference type="ChEBI" id="CHEBI:128769"/>
    </ligand>
</feature>
<feature type="binding site" evidence="5">
    <location>
        <position position="222"/>
    </location>
    <ligand>
        <name>dimethylallyl diphosphate</name>
        <dbReference type="ChEBI" id="CHEBI:57623"/>
    </ligand>
</feature>
<feature type="binding site" evidence="5">
    <location>
        <position position="223"/>
    </location>
    <ligand>
        <name>dimethylallyl diphosphate</name>
        <dbReference type="ChEBI" id="CHEBI:57623"/>
    </ligand>
</feature>
<dbReference type="Pfam" id="PF02401">
    <property type="entry name" value="LYTB"/>
    <property type="match status" value="1"/>
</dbReference>
<feature type="binding site" evidence="5">
    <location>
        <position position="224"/>
    </location>
    <ligand>
        <name>dimethylallyl diphosphate</name>
        <dbReference type="ChEBI" id="CHEBI:57623"/>
    </ligand>
</feature>
<keyword evidence="5" id="KW-0560">Oxidoreductase</keyword>
<dbReference type="UniPathway" id="UPA00059">
    <property type="reaction ID" value="UER00105"/>
</dbReference>
<dbReference type="InterPro" id="IPR003451">
    <property type="entry name" value="LytB/IspH"/>
</dbReference>
<evidence type="ECO:0000256" key="2">
    <source>
        <dbReference type="ARBA" id="ARBA00022723"/>
    </source>
</evidence>
<feature type="binding site" evidence="5">
    <location>
        <position position="222"/>
    </location>
    <ligand>
        <name>isopentenyl diphosphate</name>
        <dbReference type="ChEBI" id="CHEBI:128769"/>
    </ligand>
</feature>
<dbReference type="CDD" id="cd13944">
    <property type="entry name" value="lytB_ispH"/>
    <property type="match status" value="1"/>
</dbReference>
<feature type="binding site" evidence="5">
    <location>
        <position position="74"/>
    </location>
    <ligand>
        <name>(2E)-4-hydroxy-3-methylbut-2-enyl diphosphate</name>
        <dbReference type="ChEBI" id="CHEBI:128753"/>
    </ligand>
</feature>
<comment type="catalytic activity">
    <reaction evidence="5">
        <text>isopentenyl diphosphate + 2 oxidized [2Fe-2S]-[ferredoxin] + H2O = (2E)-4-hydroxy-3-methylbut-2-enyl diphosphate + 2 reduced [2Fe-2S]-[ferredoxin] + 2 H(+)</text>
        <dbReference type="Rhea" id="RHEA:24488"/>
        <dbReference type="Rhea" id="RHEA-COMP:10000"/>
        <dbReference type="Rhea" id="RHEA-COMP:10001"/>
        <dbReference type="ChEBI" id="CHEBI:15377"/>
        <dbReference type="ChEBI" id="CHEBI:15378"/>
        <dbReference type="ChEBI" id="CHEBI:33737"/>
        <dbReference type="ChEBI" id="CHEBI:33738"/>
        <dbReference type="ChEBI" id="CHEBI:128753"/>
        <dbReference type="ChEBI" id="CHEBI:128769"/>
        <dbReference type="EC" id="1.17.7.4"/>
    </reaction>
</comment>
<feature type="binding site" evidence="5">
    <location>
        <position position="41"/>
    </location>
    <ligand>
        <name>isopentenyl diphosphate</name>
        <dbReference type="ChEBI" id="CHEBI:128769"/>
    </ligand>
</feature>
<dbReference type="UniPathway" id="UPA00056">
    <property type="reaction ID" value="UER00097"/>
</dbReference>
<feature type="binding site" evidence="5">
    <location>
        <position position="74"/>
    </location>
    <ligand>
        <name>isopentenyl diphosphate</name>
        <dbReference type="ChEBI" id="CHEBI:128769"/>
    </ligand>
</feature>
<gene>
    <name evidence="5" type="primary">ispH</name>
    <name evidence="6" type="ORF">A3C93_05690</name>
</gene>
<keyword evidence="3 5" id="KW-0408">Iron</keyword>
<sequence length="307" mass="34029">MHVIFAKPRGFCAGVDRAIAVVETALKNFGLPLYVKHAIVHNRHEVDRLRRLGVIFVERLSEIPEGSRVVFSAHGSPPESFVEARARRFEVIDAVCPLVTKVHHEVKRYAGGGRTVIVIGHRTHIEVLGTKGEAPRQTVVVESVSDAEQVQVPDPERVAYTTQTTLSVDDVREIVGVLKRRFPHIEGPRKADVCYATQNRQDAVKALAQRADLVLIFGSEESSNANRLVEVARREGVKTFLVEDASALLPEMFVGVAVVGVSSGASTPEHLIEEAHRRLQEFGAKSHETVTLEEEHVHFVLPKIFTR</sequence>
<comment type="similarity">
    <text evidence="5">Belongs to the IspH family.</text>
</comment>
<feature type="binding site" evidence="5">
    <location>
        <position position="164"/>
    </location>
    <ligand>
        <name>(2E)-4-hydroxy-3-methylbut-2-enyl diphosphate</name>
        <dbReference type="ChEBI" id="CHEBI:128753"/>
    </ligand>
</feature>
<dbReference type="Proteomes" id="UP000178636">
    <property type="component" value="Unassembled WGS sequence"/>
</dbReference>
<evidence type="ECO:0000256" key="4">
    <source>
        <dbReference type="ARBA" id="ARBA00023014"/>
    </source>
</evidence>
<feature type="binding site" evidence="5">
    <location>
        <position position="12"/>
    </location>
    <ligand>
        <name>[4Fe-4S] cluster</name>
        <dbReference type="ChEBI" id="CHEBI:49883"/>
    </ligand>
</feature>
<protein>
    <recommendedName>
        <fullName evidence="5">4-hydroxy-3-methylbut-2-enyl diphosphate reductase</fullName>
        <shortName evidence="5">HMBPP reductase</shortName>
        <ecNumber evidence="5">1.17.7.4</ecNumber>
    </recommendedName>
</protein>
<proteinExistence type="inferred from homology"/>
<dbReference type="GO" id="GO:0050992">
    <property type="term" value="P:dimethylallyl diphosphate biosynthetic process"/>
    <property type="evidence" value="ECO:0007669"/>
    <property type="project" value="UniProtKB-UniRule"/>
</dbReference>
<dbReference type="EC" id="1.17.7.4" evidence="5"/>
<dbReference type="Gene3D" id="3.40.50.11270">
    <property type="match status" value="1"/>
</dbReference>
<organism evidence="6 7">
    <name type="scientific">Candidatus Lloydbacteria bacterium RIFCSPHIGHO2_02_FULL_54_17</name>
    <dbReference type="NCBI Taxonomy" id="1798664"/>
    <lineage>
        <taxon>Bacteria</taxon>
        <taxon>Candidatus Lloydiibacteriota</taxon>
    </lineage>
</organism>
<keyword evidence="5" id="KW-0414">Isoprene biosynthesis</keyword>
<dbReference type="GO" id="GO:0051745">
    <property type="term" value="F:4-hydroxy-3-methylbut-2-enyl diphosphate reductase activity"/>
    <property type="evidence" value="ECO:0007669"/>
    <property type="project" value="UniProtKB-UniRule"/>
</dbReference>
<comment type="pathway">
    <text evidence="5">Isoprenoid biosynthesis; dimethylallyl diphosphate biosynthesis; dimethylallyl diphosphate from (2E)-4-hydroxy-3-methylbutenyl diphosphate: step 1/1.</text>
</comment>
<feature type="binding site" evidence="5">
    <location>
        <position position="266"/>
    </location>
    <ligand>
        <name>isopentenyl diphosphate</name>
        <dbReference type="ChEBI" id="CHEBI:128769"/>
    </ligand>
</feature>
<feature type="binding site" evidence="5">
    <location>
        <position position="41"/>
    </location>
    <ligand>
        <name>(2E)-4-hydroxy-3-methylbut-2-enyl diphosphate</name>
        <dbReference type="ChEBI" id="CHEBI:128753"/>
    </ligand>
</feature>
<feature type="binding site" evidence="5">
    <location>
        <position position="194"/>
    </location>
    <ligand>
        <name>[4Fe-4S] cluster</name>
        <dbReference type="ChEBI" id="CHEBI:49883"/>
    </ligand>
</feature>
<feature type="binding site" evidence="5">
    <location>
        <position position="224"/>
    </location>
    <ligand>
        <name>isopentenyl diphosphate</name>
        <dbReference type="ChEBI" id="CHEBI:128769"/>
    </ligand>
</feature>
<comment type="catalytic activity">
    <reaction evidence="5">
        <text>dimethylallyl diphosphate + 2 oxidized [2Fe-2S]-[ferredoxin] + H2O = (2E)-4-hydroxy-3-methylbut-2-enyl diphosphate + 2 reduced [2Fe-2S]-[ferredoxin] + 2 H(+)</text>
        <dbReference type="Rhea" id="RHEA:24825"/>
        <dbReference type="Rhea" id="RHEA-COMP:10000"/>
        <dbReference type="Rhea" id="RHEA-COMP:10001"/>
        <dbReference type="ChEBI" id="CHEBI:15377"/>
        <dbReference type="ChEBI" id="CHEBI:15378"/>
        <dbReference type="ChEBI" id="CHEBI:33737"/>
        <dbReference type="ChEBI" id="CHEBI:33738"/>
        <dbReference type="ChEBI" id="CHEBI:57623"/>
        <dbReference type="ChEBI" id="CHEBI:128753"/>
        <dbReference type="EC" id="1.17.7.4"/>
    </reaction>
</comment>
<dbReference type="PANTHER" id="PTHR30426:SF0">
    <property type="entry name" value="4-HYDROXY-3-METHYLBUT-2-ENYL DIPHOSPHATE REDUCTASE"/>
    <property type="match status" value="1"/>
</dbReference>
<dbReference type="EMBL" id="MHLO01000046">
    <property type="protein sequence ID" value="OGZ10776.1"/>
    <property type="molecule type" value="Genomic_DNA"/>
</dbReference>